<organism evidence="1 2">
    <name type="scientific">Stenotrophomonas aracearum</name>
    <dbReference type="NCBI Taxonomy" id="3003272"/>
    <lineage>
        <taxon>Bacteria</taxon>
        <taxon>Pseudomonadati</taxon>
        <taxon>Pseudomonadota</taxon>
        <taxon>Gammaproteobacteria</taxon>
        <taxon>Lysobacterales</taxon>
        <taxon>Lysobacteraceae</taxon>
        <taxon>Stenotrophomonas</taxon>
    </lineage>
</organism>
<reference evidence="1 2" key="1">
    <citation type="submission" date="2022-12" db="EMBL/GenBank/DDBJ databases">
        <title>Two new species, Stenotrophomonas aracearum and Stenotrophomonas oahuensis, isolated from Anthurium (Araceae family) in Hawaii.</title>
        <authorList>
            <person name="Chunag S.C."/>
            <person name="Dobhal S."/>
            <person name="Alvarez A."/>
            <person name="Arif M."/>
        </authorList>
    </citation>
    <scope>NUCLEOTIDE SEQUENCE [LARGE SCALE GENOMIC DNA]</scope>
    <source>
        <strain evidence="1 2">A5588</strain>
    </source>
</reference>
<evidence type="ECO:0000313" key="1">
    <source>
        <dbReference type="EMBL" id="WNH49195.1"/>
    </source>
</evidence>
<name>A0ABY9YE88_9GAMM</name>
<keyword evidence="2" id="KW-1185">Reference proteome</keyword>
<gene>
    <name evidence="1" type="ORF">PDM28_02360</name>
</gene>
<protein>
    <recommendedName>
        <fullName evidence="3">Secreted protein</fullName>
    </recommendedName>
</protein>
<accession>A0ABY9YE88</accession>
<dbReference type="InterPro" id="IPR011990">
    <property type="entry name" value="TPR-like_helical_dom_sf"/>
</dbReference>
<sequence>MAMRAGVWLGAGVLAVLVALVLWRHVPAAQSGVLGTDDARAQASRAEALPSAASGARRPQASLAQEHRVQEFQALKQRAEAGDRVAQRLLAEIYSDCLVVNQRRDAFISILDARKRRLSDKSYIRFLEQATRERIATCDAADGGGQWDMGPYNHWYTEAAKRGDLAARALMRPQELTRYDPAETVRLLEEVLASGDPAAVFYFGITLLRDDAVTPGDPTEALTSGALASWSWMVAACRMGYDCGPTSRVMVNFCLDMDGCTGEDMETHVRRRQPTDAERGELERRVGEILGLIKGQ</sequence>
<evidence type="ECO:0008006" key="3">
    <source>
        <dbReference type="Google" id="ProtNLM"/>
    </source>
</evidence>
<dbReference type="Proteomes" id="UP001305421">
    <property type="component" value="Chromosome"/>
</dbReference>
<dbReference type="EMBL" id="CP115543">
    <property type="protein sequence ID" value="WNH49195.1"/>
    <property type="molecule type" value="Genomic_DNA"/>
</dbReference>
<dbReference type="Gene3D" id="1.25.40.10">
    <property type="entry name" value="Tetratricopeptide repeat domain"/>
    <property type="match status" value="1"/>
</dbReference>
<evidence type="ECO:0000313" key="2">
    <source>
        <dbReference type="Proteomes" id="UP001305421"/>
    </source>
</evidence>
<dbReference type="RefSeq" id="WP_311183686.1">
    <property type="nucleotide sequence ID" value="NZ_CP115543.1"/>
</dbReference>
<proteinExistence type="predicted"/>